<evidence type="ECO:0000256" key="1">
    <source>
        <dbReference type="SAM" id="MobiDB-lite"/>
    </source>
</evidence>
<proteinExistence type="predicted"/>
<dbReference type="Proteomes" id="UP001055025">
    <property type="component" value="Unassembled WGS sequence"/>
</dbReference>
<accession>A0AAV5B214</accession>
<keyword evidence="3" id="KW-1185">Reference proteome</keyword>
<dbReference type="AlphaFoldDB" id="A0AAV5B214"/>
<name>A0AAV5B214_9ACTN</name>
<gene>
    <name evidence="2" type="ORF">ATOP_12070</name>
</gene>
<protein>
    <submittedName>
        <fullName evidence="2">Uncharacterized protein</fullName>
    </submittedName>
</protein>
<comment type="caution">
    <text evidence="2">The sequence shown here is derived from an EMBL/GenBank/DDBJ whole genome shotgun (WGS) entry which is preliminary data.</text>
</comment>
<evidence type="ECO:0000313" key="2">
    <source>
        <dbReference type="EMBL" id="GJM55552.1"/>
    </source>
</evidence>
<sequence length="127" mass="13826">MTKKAKKTSGPKSNFTFNDDTMALVTAVVDATPDDNVLALFDPASGMSYFGIPGPLLKADLVGGRDSKRYTASSHDFGRGIQGHVYKAWMPSQHGRLELLVAENEKRALEETRDVDDPADDTTPDPE</sequence>
<dbReference type="EMBL" id="BQKC01000001">
    <property type="protein sequence ID" value="GJM55552.1"/>
    <property type="molecule type" value="Genomic_DNA"/>
</dbReference>
<feature type="region of interest" description="Disordered" evidence="1">
    <location>
        <begin position="108"/>
        <end position="127"/>
    </location>
</feature>
<reference evidence="2" key="1">
    <citation type="journal article" date="2022" name="Int. J. Syst. Evol. Microbiol.">
        <title>Granulimonas faecalis gen. nov., sp. nov., and Leptogranulimonas caecicola gen. nov., sp. nov., novel lactate-producing Atopobiaceae bacteria isolated from mouse intestines, and an emended description of the family Atopobiaceae.</title>
        <authorList>
            <person name="Morinaga K."/>
            <person name="Kusada H."/>
            <person name="Sakamoto S."/>
            <person name="Murakami T."/>
            <person name="Toyoda A."/>
            <person name="Mori H."/>
            <person name="Meng X.Y."/>
            <person name="Takashino M."/>
            <person name="Murotomi K."/>
            <person name="Tamaki H."/>
        </authorList>
    </citation>
    <scope>NUCLEOTIDE SEQUENCE</scope>
    <source>
        <strain evidence="2">OPF53</strain>
    </source>
</reference>
<dbReference type="RefSeq" id="WP_135977176.1">
    <property type="nucleotide sequence ID" value="NZ_BQKC01000001.1"/>
</dbReference>
<feature type="compositionally biased region" description="Acidic residues" evidence="1">
    <location>
        <begin position="117"/>
        <end position="127"/>
    </location>
</feature>
<organism evidence="2 3">
    <name type="scientific">Granulimonas faecalis</name>
    <dbReference type="NCBI Taxonomy" id="2894155"/>
    <lineage>
        <taxon>Bacteria</taxon>
        <taxon>Bacillati</taxon>
        <taxon>Actinomycetota</taxon>
        <taxon>Coriobacteriia</taxon>
        <taxon>Coriobacteriales</taxon>
        <taxon>Kribbibacteriaceae</taxon>
        <taxon>Granulimonas</taxon>
    </lineage>
</organism>
<evidence type="ECO:0000313" key="3">
    <source>
        <dbReference type="Proteomes" id="UP001055025"/>
    </source>
</evidence>